<comment type="similarity">
    <text evidence="14 16">Belongs to the type III pantothenate kinase family.</text>
</comment>
<proteinExistence type="inferred from homology"/>
<keyword evidence="12 16" id="KW-0630">Potassium</keyword>
<evidence type="ECO:0000256" key="14">
    <source>
        <dbReference type="ARBA" id="ARBA00038036"/>
    </source>
</evidence>
<keyword evidence="11 16" id="KW-0067">ATP-binding</keyword>
<comment type="function">
    <text evidence="16">Catalyzes the phosphorylation of pantothenate (Pan), the first step in CoA biosynthesis.</text>
</comment>
<evidence type="ECO:0000256" key="15">
    <source>
        <dbReference type="ARBA" id="ARBA00040883"/>
    </source>
</evidence>
<evidence type="ECO:0000256" key="5">
    <source>
        <dbReference type="ARBA" id="ARBA00011738"/>
    </source>
</evidence>
<gene>
    <name evidence="16" type="primary">coaX</name>
    <name evidence="17" type="ORF">ACFSJU_05545</name>
</gene>
<comment type="catalytic activity">
    <reaction evidence="1 16">
        <text>(R)-pantothenate + ATP = (R)-4'-phosphopantothenate + ADP + H(+)</text>
        <dbReference type="Rhea" id="RHEA:16373"/>
        <dbReference type="ChEBI" id="CHEBI:10986"/>
        <dbReference type="ChEBI" id="CHEBI:15378"/>
        <dbReference type="ChEBI" id="CHEBI:29032"/>
        <dbReference type="ChEBI" id="CHEBI:30616"/>
        <dbReference type="ChEBI" id="CHEBI:456216"/>
        <dbReference type="EC" id="2.7.1.33"/>
    </reaction>
</comment>
<dbReference type="Gene3D" id="3.30.420.40">
    <property type="match status" value="1"/>
</dbReference>
<dbReference type="NCBIfam" id="TIGR00671">
    <property type="entry name" value="baf"/>
    <property type="match status" value="1"/>
</dbReference>
<dbReference type="HAMAP" id="MF_01274">
    <property type="entry name" value="Pantothen_kinase_3"/>
    <property type="match status" value="1"/>
</dbReference>
<evidence type="ECO:0000256" key="2">
    <source>
        <dbReference type="ARBA" id="ARBA00001958"/>
    </source>
</evidence>
<keyword evidence="8 16" id="KW-0808">Transferase</keyword>
<evidence type="ECO:0000313" key="17">
    <source>
        <dbReference type="EMBL" id="MFD2161848.1"/>
    </source>
</evidence>
<dbReference type="EMBL" id="JBHUHZ010000001">
    <property type="protein sequence ID" value="MFD2161848.1"/>
    <property type="molecule type" value="Genomic_DNA"/>
</dbReference>
<comment type="cofactor">
    <cofactor evidence="16">
        <name>NH4(+)</name>
        <dbReference type="ChEBI" id="CHEBI:28938"/>
    </cofactor>
    <cofactor evidence="16">
        <name>K(+)</name>
        <dbReference type="ChEBI" id="CHEBI:29103"/>
    </cofactor>
    <text evidence="16">A monovalent cation. Ammonium or potassium.</text>
</comment>
<reference evidence="18" key="1">
    <citation type="journal article" date="2019" name="Int. J. Syst. Evol. Microbiol.">
        <title>The Global Catalogue of Microorganisms (GCM) 10K type strain sequencing project: providing services to taxonomists for standard genome sequencing and annotation.</title>
        <authorList>
            <consortium name="The Broad Institute Genomics Platform"/>
            <consortium name="The Broad Institute Genome Sequencing Center for Infectious Disease"/>
            <person name="Wu L."/>
            <person name="Ma J."/>
        </authorList>
    </citation>
    <scope>NUCLEOTIDE SEQUENCE [LARGE SCALE GENOMIC DNA]</scope>
    <source>
        <strain evidence="18">KCTC 42217</strain>
    </source>
</reference>
<evidence type="ECO:0000313" key="18">
    <source>
        <dbReference type="Proteomes" id="UP001597387"/>
    </source>
</evidence>
<evidence type="ECO:0000256" key="4">
    <source>
        <dbReference type="ARBA" id="ARBA00005225"/>
    </source>
</evidence>
<feature type="binding site" evidence="16">
    <location>
        <position position="86"/>
    </location>
    <ligand>
        <name>substrate</name>
    </ligand>
</feature>
<keyword evidence="7 16" id="KW-0963">Cytoplasm</keyword>
<feature type="binding site" evidence="16">
    <location>
        <position position="116"/>
    </location>
    <ligand>
        <name>K(+)</name>
        <dbReference type="ChEBI" id="CHEBI:29103"/>
    </ligand>
</feature>
<keyword evidence="9 16" id="KW-0547">Nucleotide-binding</keyword>
<dbReference type="GO" id="GO:0004594">
    <property type="term" value="F:pantothenate kinase activity"/>
    <property type="evidence" value="ECO:0007669"/>
    <property type="project" value="UniProtKB-EC"/>
</dbReference>
<dbReference type="SUPFAM" id="SSF53067">
    <property type="entry name" value="Actin-like ATPase domain"/>
    <property type="match status" value="2"/>
</dbReference>
<comment type="subcellular location">
    <subcellularLocation>
        <location evidence="3 16">Cytoplasm</location>
    </subcellularLocation>
</comment>
<evidence type="ECO:0000256" key="6">
    <source>
        <dbReference type="ARBA" id="ARBA00012102"/>
    </source>
</evidence>
<feature type="binding site" evidence="16">
    <location>
        <begin position="93"/>
        <end position="96"/>
    </location>
    <ligand>
        <name>substrate</name>
    </ligand>
</feature>
<evidence type="ECO:0000256" key="1">
    <source>
        <dbReference type="ARBA" id="ARBA00001206"/>
    </source>
</evidence>
<evidence type="ECO:0000256" key="9">
    <source>
        <dbReference type="ARBA" id="ARBA00022741"/>
    </source>
</evidence>
<comment type="caution">
    <text evidence="17">The sequence shown here is derived from an EMBL/GenBank/DDBJ whole genome shotgun (WGS) entry which is preliminary data.</text>
</comment>
<dbReference type="InterPro" id="IPR004619">
    <property type="entry name" value="Type_III_PanK"/>
</dbReference>
<evidence type="ECO:0000256" key="16">
    <source>
        <dbReference type="HAMAP-Rule" id="MF_01274"/>
    </source>
</evidence>
<comment type="cofactor">
    <cofactor evidence="2">
        <name>K(+)</name>
        <dbReference type="ChEBI" id="CHEBI:29103"/>
    </cofactor>
</comment>
<protein>
    <recommendedName>
        <fullName evidence="15 16">Type III pantothenate kinase</fullName>
        <ecNumber evidence="6 16">2.7.1.33</ecNumber>
    </recommendedName>
    <alternativeName>
        <fullName evidence="16">PanK-III</fullName>
    </alternativeName>
    <alternativeName>
        <fullName evidence="16">Pantothenic acid kinase</fullName>
    </alternativeName>
</protein>
<dbReference type="CDD" id="cd24015">
    <property type="entry name" value="ASKHA_NBD_PanK-III"/>
    <property type="match status" value="1"/>
</dbReference>
<dbReference type="Proteomes" id="UP001597387">
    <property type="component" value="Unassembled WGS sequence"/>
</dbReference>
<keyword evidence="13 16" id="KW-0173">Coenzyme A biosynthesis</keyword>
<dbReference type="RefSeq" id="WP_255898443.1">
    <property type="nucleotide sequence ID" value="NZ_JAFMZO010000001.1"/>
</dbReference>
<feature type="binding site" evidence="16">
    <location>
        <begin position="7"/>
        <end position="14"/>
    </location>
    <ligand>
        <name>ATP</name>
        <dbReference type="ChEBI" id="CHEBI:30616"/>
    </ligand>
</feature>
<organism evidence="17 18">
    <name type="scientific">Paradesertivirga mongoliensis</name>
    <dbReference type="NCBI Taxonomy" id="2100740"/>
    <lineage>
        <taxon>Bacteria</taxon>
        <taxon>Pseudomonadati</taxon>
        <taxon>Bacteroidota</taxon>
        <taxon>Sphingobacteriia</taxon>
        <taxon>Sphingobacteriales</taxon>
        <taxon>Sphingobacteriaceae</taxon>
        <taxon>Paradesertivirga</taxon>
    </lineage>
</organism>
<name>A0ABW4ZII6_9SPHI</name>
<dbReference type="Pfam" id="PF03309">
    <property type="entry name" value="Pan_kinase"/>
    <property type="match status" value="1"/>
</dbReference>
<keyword evidence="16" id="KW-0479">Metal-binding</keyword>
<keyword evidence="18" id="KW-1185">Reference proteome</keyword>
<evidence type="ECO:0000256" key="8">
    <source>
        <dbReference type="ARBA" id="ARBA00022679"/>
    </source>
</evidence>
<evidence type="ECO:0000256" key="12">
    <source>
        <dbReference type="ARBA" id="ARBA00022958"/>
    </source>
</evidence>
<feature type="active site" description="Proton acceptor" evidence="16">
    <location>
        <position position="95"/>
    </location>
</feature>
<sequence>MTNLVIDIGNTFSKLAIFNNRKLSSFLQIDNFSPPYLRNFLDEQPVDNAVISSVNAEVEEFEALLKERVNYQRFSGLTSTKVINHYKTPETLGLDRYAAVIGAEALYPNQNCLVIDAGSCITYDFIDAGKNYRGGSISPGISMRFKAMNRFTGRLPLVDPNPERHPEYGDDTRSAILSGVQKGVIYEALGFIDSFSKKWNDIKVLLCGGDVNFFDTELKSSIFAHTLKTEPHLVLIGLNEVIHYNND</sequence>
<evidence type="ECO:0000256" key="7">
    <source>
        <dbReference type="ARBA" id="ARBA00022490"/>
    </source>
</evidence>
<evidence type="ECO:0000256" key="3">
    <source>
        <dbReference type="ARBA" id="ARBA00004496"/>
    </source>
</evidence>
<dbReference type="InterPro" id="IPR043129">
    <property type="entry name" value="ATPase_NBD"/>
</dbReference>
<dbReference type="EC" id="2.7.1.33" evidence="6 16"/>
<comment type="pathway">
    <text evidence="4 16">Cofactor biosynthesis; coenzyme A biosynthesis; CoA from (R)-pantothenate: step 1/5.</text>
</comment>
<feature type="binding site" evidence="16">
    <location>
        <position position="119"/>
    </location>
    <ligand>
        <name>ATP</name>
        <dbReference type="ChEBI" id="CHEBI:30616"/>
    </ligand>
</feature>
<feature type="binding site" evidence="16">
    <location>
        <position position="172"/>
    </location>
    <ligand>
        <name>substrate</name>
    </ligand>
</feature>
<comment type="subunit">
    <text evidence="5 16">Homodimer.</text>
</comment>
<evidence type="ECO:0000256" key="13">
    <source>
        <dbReference type="ARBA" id="ARBA00022993"/>
    </source>
</evidence>
<evidence type="ECO:0000256" key="10">
    <source>
        <dbReference type="ARBA" id="ARBA00022777"/>
    </source>
</evidence>
<dbReference type="PANTHER" id="PTHR34265">
    <property type="entry name" value="TYPE III PANTOTHENATE KINASE"/>
    <property type="match status" value="1"/>
</dbReference>
<evidence type="ECO:0000256" key="11">
    <source>
        <dbReference type="ARBA" id="ARBA00022840"/>
    </source>
</evidence>
<dbReference type="PANTHER" id="PTHR34265:SF1">
    <property type="entry name" value="TYPE III PANTOTHENATE KINASE"/>
    <property type="match status" value="1"/>
</dbReference>
<keyword evidence="10 16" id="KW-0418">Kinase</keyword>
<accession>A0ABW4ZII6</accession>